<organism evidence="2 3">
    <name type="scientific">Cryomyces antarcticus</name>
    <dbReference type="NCBI Taxonomy" id="329879"/>
    <lineage>
        <taxon>Eukaryota</taxon>
        <taxon>Fungi</taxon>
        <taxon>Dikarya</taxon>
        <taxon>Ascomycota</taxon>
        <taxon>Pezizomycotina</taxon>
        <taxon>Dothideomycetes</taxon>
        <taxon>Dothideomycetes incertae sedis</taxon>
        <taxon>Cryomyces</taxon>
    </lineage>
</organism>
<reference evidence="2 3" key="1">
    <citation type="submission" date="2023-08" db="EMBL/GenBank/DDBJ databases">
        <title>Black Yeasts Isolated from many extreme environments.</title>
        <authorList>
            <person name="Coleine C."/>
            <person name="Stajich J.E."/>
            <person name="Selbmann L."/>
        </authorList>
    </citation>
    <scope>NUCLEOTIDE SEQUENCE [LARGE SCALE GENOMIC DNA]</scope>
    <source>
        <strain evidence="2 3">CCFEE 536</strain>
    </source>
</reference>
<evidence type="ECO:0000256" key="1">
    <source>
        <dbReference type="SAM" id="MobiDB-lite"/>
    </source>
</evidence>
<evidence type="ECO:0000313" key="3">
    <source>
        <dbReference type="Proteomes" id="UP001357485"/>
    </source>
</evidence>
<accession>A0ABR0KUC7</accession>
<feature type="region of interest" description="Disordered" evidence="1">
    <location>
        <begin position="1"/>
        <end position="28"/>
    </location>
</feature>
<dbReference type="EMBL" id="JAVRRA010024645">
    <property type="protein sequence ID" value="KAK5131394.1"/>
    <property type="molecule type" value="Genomic_DNA"/>
</dbReference>
<proteinExistence type="predicted"/>
<comment type="caution">
    <text evidence="2">The sequence shown here is derived from an EMBL/GenBank/DDBJ whole genome shotgun (WGS) entry which is preliminary data.</text>
</comment>
<evidence type="ECO:0000313" key="2">
    <source>
        <dbReference type="EMBL" id="KAK5131394.1"/>
    </source>
</evidence>
<keyword evidence="3" id="KW-1185">Reference proteome</keyword>
<protein>
    <submittedName>
        <fullName evidence="2">Uncharacterized protein</fullName>
    </submittedName>
</protein>
<gene>
    <name evidence="2" type="ORF">LTR16_000795</name>
</gene>
<dbReference type="Proteomes" id="UP001357485">
    <property type="component" value="Unassembled WGS sequence"/>
</dbReference>
<name>A0ABR0KUC7_9PEZI</name>
<sequence>MQNIGMFDVESPAPDEDHQPSFPEGLIAGSDQSVHREGVARDNNQVTLPEGFTADNDQNSFSEEVASDCGRNNFFDNFDPIIDQFDFVR</sequence>